<dbReference type="RefSeq" id="WP_152585422.1">
    <property type="nucleotide sequence ID" value="NZ_CP045423.1"/>
</dbReference>
<protein>
    <submittedName>
        <fullName evidence="1">Uncharacterized protein</fullName>
    </submittedName>
</protein>
<organism evidence="1 2">
    <name type="scientific">Microvirga thermotolerans</name>
    <dbReference type="NCBI Taxonomy" id="2651334"/>
    <lineage>
        <taxon>Bacteria</taxon>
        <taxon>Pseudomonadati</taxon>
        <taxon>Pseudomonadota</taxon>
        <taxon>Alphaproteobacteria</taxon>
        <taxon>Hyphomicrobiales</taxon>
        <taxon>Methylobacteriaceae</taxon>
        <taxon>Microvirga</taxon>
    </lineage>
</organism>
<dbReference type="EMBL" id="CP045423">
    <property type="protein sequence ID" value="QFU15777.1"/>
    <property type="molecule type" value="Genomic_DNA"/>
</dbReference>
<dbReference type="KEGG" id="mico:GDR74_05825"/>
<dbReference type="AlphaFoldDB" id="A0A5P9JT14"/>
<dbReference type="Proteomes" id="UP000325614">
    <property type="component" value="Chromosome"/>
</dbReference>
<gene>
    <name evidence="1" type="ORF">GDR74_05825</name>
</gene>
<evidence type="ECO:0000313" key="1">
    <source>
        <dbReference type="EMBL" id="QFU15777.1"/>
    </source>
</evidence>
<proteinExistence type="predicted"/>
<evidence type="ECO:0000313" key="2">
    <source>
        <dbReference type="Proteomes" id="UP000325614"/>
    </source>
</evidence>
<sequence length="66" mass="7430">MPERGEPSLKELLSDPIVRQLMARDGTSERQVRSIALSVRRRMALERRLAVAAQIRPPSRPPRLGG</sequence>
<name>A0A5P9JT14_9HYPH</name>
<keyword evidence="2" id="KW-1185">Reference proteome</keyword>
<reference evidence="1 2" key="1">
    <citation type="submission" date="2019-10" db="EMBL/GenBank/DDBJ databases">
        <title>Isolation, Identification of Microvirga thermotolerans HR1, a novel thermophilic bacterium and Comparative Genomics of the genus Microvirga.</title>
        <authorList>
            <person name="Li J."/>
            <person name="Zhang W."/>
            <person name="Lin M."/>
            <person name="Wang J."/>
        </authorList>
    </citation>
    <scope>NUCLEOTIDE SEQUENCE [LARGE SCALE GENOMIC DNA]</scope>
    <source>
        <strain evidence="1 2">HR1</strain>
    </source>
</reference>
<accession>A0A5P9JT14</accession>